<reference evidence="4" key="2">
    <citation type="submission" date="2025-08" db="UniProtKB">
        <authorList>
            <consortium name="RefSeq"/>
        </authorList>
    </citation>
    <scope>IDENTIFICATION</scope>
    <source>
        <tissue evidence="4">Leaf</tissue>
    </source>
</reference>
<evidence type="ECO:0000259" key="2">
    <source>
        <dbReference type="PROSITE" id="PS51746"/>
    </source>
</evidence>
<dbReference type="GO" id="GO:1902531">
    <property type="term" value="P:regulation of intracellular signal transduction"/>
    <property type="evidence" value="ECO:0000318"/>
    <property type="project" value="GO_Central"/>
</dbReference>
<dbReference type="Proteomes" id="UP000813463">
    <property type="component" value="Chromosome 5"/>
</dbReference>
<gene>
    <name evidence="4" type="primary">LOC110793136</name>
</gene>
<dbReference type="CDD" id="cd00143">
    <property type="entry name" value="PP2Cc"/>
    <property type="match status" value="1"/>
</dbReference>
<dbReference type="AlphaFoldDB" id="A0A9R0ISX0"/>
<dbReference type="PROSITE" id="PS51746">
    <property type="entry name" value="PPM_2"/>
    <property type="match status" value="1"/>
</dbReference>
<evidence type="ECO:0000313" key="4">
    <source>
        <dbReference type="RefSeq" id="XP_021853669.1"/>
    </source>
</evidence>
<dbReference type="KEGG" id="soe:110793136"/>
<dbReference type="RefSeq" id="XP_021853669.1">
    <property type="nucleotide sequence ID" value="XM_021997977.2"/>
</dbReference>
<evidence type="ECO:0000313" key="3">
    <source>
        <dbReference type="Proteomes" id="UP000813463"/>
    </source>
</evidence>
<dbReference type="SMART" id="SM00332">
    <property type="entry name" value="PP2Cc"/>
    <property type="match status" value="1"/>
</dbReference>
<dbReference type="InterPro" id="IPR001932">
    <property type="entry name" value="PPM-type_phosphatase-like_dom"/>
</dbReference>
<accession>A0A9R0ISX0</accession>
<name>A0A9R0ISX0_SPIOL</name>
<protein>
    <submittedName>
        <fullName evidence="4">Probable protein phosphatase 2C 65</fullName>
    </submittedName>
</protein>
<feature type="region of interest" description="Disordered" evidence="1">
    <location>
        <begin position="136"/>
        <end position="155"/>
    </location>
</feature>
<feature type="domain" description="PPM-type phosphatase" evidence="2">
    <location>
        <begin position="46"/>
        <end position="367"/>
    </location>
</feature>
<reference evidence="3" key="1">
    <citation type="journal article" date="2021" name="Nat. Commun.">
        <title>Genomic analyses provide insights into spinach domestication and the genetic basis of agronomic traits.</title>
        <authorList>
            <person name="Cai X."/>
            <person name="Sun X."/>
            <person name="Xu C."/>
            <person name="Sun H."/>
            <person name="Wang X."/>
            <person name="Ge C."/>
            <person name="Zhang Z."/>
            <person name="Wang Q."/>
            <person name="Fei Z."/>
            <person name="Jiao C."/>
            <person name="Wang Q."/>
        </authorList>
    </citation>
    <scope>NUCLEOTIDE SEQUENCE [LARGE SCALE GENOMIC DNA]</scope>
    <source>
        <strain evidence="3">cv. Varoflay</strain>
    </source>
</reference>
<keyword evidence="3" id="KW-1185">Reference proteome</keyword>
<evidence type="ECO:0000256" key="1">
    <source>
        <dbReference type="SAM" id="MobiDB-lite"/>
    </source>
</evidence>
<dbReference type="GeneID" id="110793136"/>
<dbReference type="SUPFAM" id="SSF81606">
    <property type="entry name" value="PP2C-like"/>
    <property type="match status" value="1"/>
</dbReference>
<dbReference type="InterPro" id="IPR036457">
    <property type="entry name" value="PPM-type-like_dom_sf"/>
</dbReference>
<dbReference type="OrthoDB" id="10264738at2759"/>
<dbReference type="Pfam" id="PF00481">
    <property type="entry name" value="PP2C"/>
    <property type="match status" value="1"/>
</dbReference>
<proteinExistence type="predicted"/>
<dbReference type="Gene3D" id="3.60.40.10">
    <property type="entry name" value="PPM-type phosphatase domain"/>
    <property type="match status" value="1"/>
</dbReference>
<dbReference type="InterPro" id="IPR015655">
    <property type="entry name" value="PP2C"/>
</dbReference>
<sequence>MGACCSKEGDYGDRQIASYEQEYEQDDHVFEGDYGATIRLLGSSTFISMATAQGKKGINQDAMTVWEDFTGERDVFFCGVFDGHGPSGHKVARNVRDNLPIELSAAHKHLKTKHRSSSTSDLDALCDDEDDALLHPYSTNTKANNDSHRDEDGSDSNQVLKLWKSGLLRSFRDVDKDLSRDPSIESYCSGTTAVTVVKQGDHLIIGNLGDSRAVMCTRGEKGQVIPVQLTVDLKPSLPREAERVRRCSGRVFSLEEESHVLRLWLPDEDSPGLAMTRAFGDFCLKDYGLSSTPQIFYRKLTEQDDFIVLATDGVWDVLTNFEVVKIVSAARKRSHAAKFLAAHAIRAWRSRFPSARADDIAVVCLFFKLPPTGKTMSDVSHITPDSLSHLNSSVSQHTYRSISSSDVDDGYDFRESNIRFQDIPEDWGGEGESLVDTSLNYPRYTNSRNKGRPASKSADI</sequence>
<organism evidence="3 4">
    <name type="scientific">Spinacia oleracea</name>
    <name type="common">Spinach</name>
    <dbReference type="NCBI Taxonomy" id="3562"/>
    <lineage>
        <taxon>Eukaryota</taxon>
        <taxon>Viridiplantae</taxon>
        <taxon>Streptophyta</taxon>
        <taxon>Embryophyta</taxon>
        <taxon>Tracheophyta</taxon>
        <taxon>Spermatophyta</taxon>
        <taxon>Magnoliopsida</taxon>
        <taxon>eudicotyledons</taxon>
        <taxon>Gunneridae</taxon>
        <taxon>Pentapetalae</taxon>
        <taxon>Caryophyllales</taxon>
        <taxon>Chenopodiaceae</taxon>
        <taxon>Chenopodioideae</taxon>
        <taxon>Anserineae</taxon>
        <taxon>Spinacia</taxon>
    </lineage>
</organism>
<dbReference type="PANTHER" id="PTHR47992">
    <property type="entry name" value="PROTEIN PHOSPHATASE"/>
    <property type="match status" value="1"/>
</dbReference>
<dbReference type="SMART" id="SM00331">
    <property type="entry name" value="PP2C_SIG"/>
    <property type="match status" value="1"/>
</dbReference>
<dbReference type="GO" id="GO:0004722">
    <property type="term" value="F:protein serine/threonine phosphatase activity"/>
    <property type="evidence" value="ECO:0000318"/>
    <property type="project" value="GO_Central"/>
</dbReference>